<dbReference type="AlphaFoldDB" id="A0A8T5CGU9"/>
<reference evidence="2" key="1">
    <citation type="journal article" date="2021" name="Nat. Microbiol.">
        <title>Cell division in the archaeon Haloferax volcanii relies on two FtsZ proteins with distinct functions in division ring assembly and constriction.</title>
        <authorList>
            <person name="Liao Y."/>
            <person name="Ithurbide S."/>
            <person name="Evenhuis C."/>
            <person name="Loewe J."/>
            <person name="Duggin I.G."/>
        </authorList>
    </citation>
    <scope>NUCLEOTIDE SEQUENCE</scope>
    <source>
        <strain evidence="1">H98</strain>
        <strain evidence="4">ID112 - delta_ftsZ1_delta_ftsZ2</strain>
        <strain evidence="2">ID76 - delta_ftsZ1</strain>
        <strain evidence="3">ID77 - delta_ftsZ2</strain>
    </source>
</reference>
<comment type="caution">
    <text evidence="2">The sequence shown here is derived from an EMBL/GenBank/DDBJ whole genome shotgun (WGS) entry which is preliminary data.</text>
</comment>
<dbReference type="Proteomes" id="UP000679371">
    <property type="component" value="Unassembled WGS sequence"/>
</dbReference>
<evidence type="ECO:0000313" key="1">
    <source>
        <dbReference type="EMBL" id="MBS8121385.1"/>
    </source>
</evidence>
<sequence length="116" mass="13466">MTEYDEDSIPSHTLESNGRVWTYEKLDPRTHQWTRPLDQEEFDWDVSNVDLVGTDVPVRVVSLELHDEWTVQGLETAGPDYHRPGFTETISSDYVSYTANLEEAIEMVEDFVERLS</sequence>
<name>A0A8T5CGU9_HALVO</name>
<dbReference type="Proteomes" id="UP000679789">
    <property type="component" value="Unassembled WGS sequence"/>
</dbReference>
<evidence type="ECO:0000313" key="4">
    <source>
        <dbReference type="EMBL" id="MBS8134125.1"/>
    </source>
</evidence>
<dbReference type="Proteomes" id="UP000676028">
    <property type="component" value="Unassembled WGS sequence"/>
</dbReference>
<dbReference type="EMBL" id="JAERQW010000080">
    <property type="protein sequence ID" value="MBS8130261.1"/>
    <property type="molecule type" value="Genomic_DNA"/>
</dbReference>
<evidence type="ECO:0000313" key="3">
    <source>
        <dbReference type="EMBL" id="MBS8130261.1"/>
    </source>
</evidence>
<dbReference type="RefSeq" id="WP_013035717.1">
    <property type="nucleotide sequence ID" value="NZ_JAERQU010000081.1"/>
</dbReference>
<dbReference type="EMBL" id="JAERQX010000079">
    <property type="protein sequence ID" value="MBS8134125.1"/>
    <property type="molecule type" value="Genomic_DNA"/>
</dbReference>
<protein>
    <submittedName>
        <fullName evidence="2">Uncharacterized protein</fullName>
    </submittedName>
</protein>
<proteinExistence type="predicted"/>
<gene>
    <name evidence="1" type="ORF">JK351_19880</name>
    <name evidence="4" type="ORF">JK352_19850</name>
    <name evidence="3" type="ORF">JK353_19865</name>
    <name evidence="2" type="ORF">JK354_19855</name>
</gene>
<evidence type="ECO:0000313" key="2">
    <source>
        <dbReference type="EMBL" id="MBS8126391.1"/>
    </source>
</evidence>
<accession>A0A8T5CGU9</accession>
<evidence type="ECO:0000313" key="5">
    <source>
        <dbReference type="Proteomes" id="UP000676028"/>
    </source>
</evidence>
<dbReference type="EMBL" id="JAERQU010000081">
    <property type="protein sequence ID" value="MBS8121385.1"/>
    <property type="molecule type" value="Genomic_DNA"/>
</dbReference>
<dbReference type="Proteomes" id="UP000678484">
    <property type="component" value="Unassembled WGS sequence"/>
</dbReference>
<dbReference type="EMBL" id="JAERQV010000079">
    <property type="protein sequence ID" value="MBS8126391.1"/>
    <property type="molecule type" value="Genomic_DNA"/>
</dbReference>
<organism evidence="2 5">
    <name type="scientific">Haloferax volcanii</name>
    <name type="common">Halobacterium volcanii</name>
    <dbReference type="NCBI Taxonomy" id="2246"/>
    <lineage>
        <taxon>Archaea</taxon>
        <taxon>Methanobacteriati</taxon>
        <taxon>Methanobacteriota</taxon>
        <taxon>Stenosarchaea group</taxon>
        <taxon>Halobacteria</taxon>
        <taxon>Halobacteriales</taxon>
        <taxon>Haloferacaceae</taxon>
        <taxon>Haloferax</taxon>
    </lineage>
</organism>
<dbReference type="GeneID" id="31787516"/>